<dbReference type="InterPro" id="IPR036249">
    <property type="entry name" value="Thioredoxin-like_sf"/>
</dbReference>
<proteinExistence type="predicted"/>
<dbReference type="EMBL" id="QOVN01000005">
    <property type="protein sequence ID" value="RXG27994.1"/>
    <property type="molecule type" value="Genomic_DNA"/>
</dbReference>
<dbReference type="InterPro" id="IPR017937">
    <property type="entry name" value="Thioredoxin_CS"/>
</dbReference>
<dbReference type="Proteomes" id="UP000290037">
    <property type="component" value="Unassembled WGS sequence"/>
</dbReference>
<dbReference type="PROSITE" id="PS51352">
    <property type="entry name" value="THIOREDOXIN_2"/>
    <property type="match status" value="1"/>
</dbReference>
<feature type="domain" description="Thioredoxin" evidence="4">
    <location>
        <begin position="1"/>
        <end position="157"/>
    </location>
</feature>
<keyword evidence="2" id="KW-0676">Redox-active center</keyword>
<feature type="chain" id="PRO_5012319235" evidence="3">
    <location>
        <begin position="21"/>
        <end position="182"/>
    </location>
</feature>
<reference evidence="6" key="1">
    <citation type="submission" date="2016-11" db="EMBL/GenBank/DDBJ databases">
        <authorList>
            <person name="Jaros S."/>
            <person name="Januszkiewicz K."/>
            <person name="Wedrychowicz H."/>
        </authorList>
    </citation>
    <scope>NUCLEOTIDE SEQUENCE [LARGE SCALE GENOMIC DNA]</scope>
    <source>
        <strain evidence="6">DSM 19859</strain>
    </source>
</reference>
<organism evidence="6 7">
    <name type="scientific">Leeuwenhoekiella palythoae</name>
    <dbReference type="NCBI Taxonomy" id="573501"/>
    <lineage>
        <taxon>Bacteria</taxon>
        <taxon>Pseudomonadati</taxon>
        <taxon>Bacteroidota</taxon>
        <taxon>Flavobacteriia</taxon>
        <taxon>Flavobacteriales</taxon>
        <taxon>Flavobacteriaceae</taxon>
        <taxon>Leeuwenhoekiella</taxon>
    </lineage>
</organism>
<reference evidence="5 8" key="3">
    <citation type="submission" date="2018-07" db="EMBL/GenBank/DDBJ databases">
        <title>Leeuwenhoekiella genomics.</title>
        <authorList>
            <person name="Tahon G."/>
            <person name="Willems A."/>
        </authorList>
    </citation>
    <scope>NUCLEOTIDE SEQUENCE [LARGE SCALE GENOMIC DNA]</scope>
    <source>
        <strain evidence="5 8">LMG 24856</strain>
    </source>
</reference>
<sequence>MQRVIVFLMIAICSAGSLSAQEKIKWMSFGEALNAQKKEPRKIFMDVYTDWCGPCKLLDKNTFQNPDVAKYVNQNYYAVKFNAEGTESIDYQDFVYTNPNYDPKRKGRNSQHLFAHAMKINAYPSIVFFDEKGNLIQPLPGYKTPQQLELFLKMIESDDYLEITTAEAWEEYQSNFESTFKS</sequence>
<dbReference type="RefSeq" id="WP_072984348.1">
    <property type="nucleotide sequence ID" value="NZ_FQXT01000005.1"/>
</dbReference>
<dbReference type="Gene3D" id="3.40.30.10">
    <property type="entry name" value="Glutaredoxin"/>
    <property type="match status" value="1"/>
</dbReference>
<dbReference type="InterPro" id="IPR051099">
    <property type="entry name" value="AGR/TXD"/>
</dbReference>
<evidence type="ECO:0000256" key="1">
    <source>
        <dbReference type="ARBA" id="ARBA00022729"/>
    </source>
</evidence>
<evidence type="ECO:0000313" key="6">
    <source>
        <dbReference type="EMBL" id="SHI22341.1"/>
    </source>
</evidence>
<evidence type="ECO:0000313" key="5">
    <source>
        <dbReference type="EMBL" id="RXG27994.1"/>
    </source>
</evidence>
<protein>
    <submittedName>
        <fullName evidence="6">Thioredoxin-related protein</fullName>
    </submittedName>
</protein>
<dbReference type="PROSITE" id="PS00194">
    <property type="entry name" value="THIOREDOXIN_1"/>
    <property type="match status" value="1"/>
</dbReference>
<accession>A0A1M5ZDU7</accession>
<feature type="signal peptide" evidence="3">
    <location>
        <begin position="1"/>
        <end position="20"/>
    </location>
</feature>
<evidence type="ECO:0000256" key="2">
    <source>
        <dbReference type="ARBA" id="ARBA00023284"/>
    </source>
</evidence>
<dbReference type="OrthoDB" id="9811036at2"/>
<keyword evidence="1 3" id="KW-0732">Signal</keyword>
<dbReference type="EMBL" id="FQXT01000005">
    <property type="protein sequence ID" value="SHI22341.1"/>
    <property type="molecule type" value="Genomic_DNA"/>
</dbReference>
<dbReference type="SUPFAM" id="SSF52833">
    <property type="entry name" value="Thioredoxin-like"/>
    <property type="match status" value="1"/>
</dbReference>
<dbReference type="InterPro" id="IPR012336">
    <property type="entry name" value="Thioredoxin-like_fold"/>
</dbReference>
<dbReference type="InterPro" id="IPR013766">
    <property type="entry name" value="Thioredoxin_domain"/>
</dbReference>
<gene>
    <name evidence="5" type="ORF">DSM01_2499</name>
    <name evidence="6" type="ORF">SAMN04487999_2981</name>
</gene>
<evidence type="ECO:0000259" key="4">
    <source>
        <dbReference type="PROSITE" id="PS51352"/>
    </source>
</evidence>
<dbReference type="Pfam" id="PF13098">
    <property type="entry name" value="Thioredoxin_2"/>
    <property type="match status" value="1"/>
</dbReference>
<evidence type="ECO:0000313" key="8">
    <source>
        <dbReference type="Proteomes" id="UP000290037"/>
    </source>
</evidence>
<evidence type="ECO:0000313" key="7">
    <source>
        <dbReference type="Proteomes" id="UP000184240"/>
    </source>
</evidence>
<dbReference type="PANTHER" id="PTHR15337:SF11">
    <property type="entry name" value="THIOREDOXIN DOMAIN-CONTAINING PROTEIN"/>
    <property type="match status" value="1"/>
</dbReference>
<dbReference type="PANTHER" id="PTHR15337">
    <property type="entry name" value="ANTERIOR GRADIENT PROTEIN-RELATED"/>
    <property type="match status" value="1"/>
</dbReference>
<dbReference type="Proteomes" id="UP000184240">
    <property type="component" value="Unassembled WGS sequence"/>
</dbReference>
<dbReference type="STRING" id="573501.SAMN04487999_2981"/>
<keyword evidence="8" id="KW-1185">Reference proteome</keyword>
<evidence type="ECO:0000256" key="3">
    <source>
        <dbReference type="SAM" id="SignalP"/>
    </source>
</evidence>
<reference evidence="7" key="2">
    <citation type="submission" date="2016-11" db="EMBL/GenBank/DDBJ databases">
        <authorList>
            <person name="Varghese N."/>
            <person name="Submissions S."/>
        </authorList>
    </citation>
    <scope>NUCLEOTIDE SEQUENCE [LARGE SCALE GENOMIC DNA]</scope>
    <source>
        <strain evidence="7">DSM 19859</strain>
    </source>
</reference>
<name>A0A1M5ZDU7_9FLAO</name>
<dbReference type="AlphaFoldDB" id="A0A1M5ZDU7"/>